<keyword evidence="2" id="KW-1185">Reference proteome</keyword>
<protein>
    <submittedName>
        <fullName evidence="1">Uncharacterized protein</fullName>
    </submittedName>
</protein>
<dbReference type="EMBL" id="JAULBC010000005">
    <property type="protein sequence ID" value="MEX6688992.1"/>
    <property type="molecule type" value="Genomic_DNA"/>
</dbReference>
<accession>A0ABV3ZGG6</accession>
<proteinExistence type="predicted"/>
<dbReference type="Proteomes" id="UP001560573">
    <property type="component" value="Unassembled WGS sequence"/>
</dbReference>
<reference evidence="1 2" key="1">
    <citation type="submission" date="2023-07" db="EMBL/GenBank/DDBJ databases">
        <authorList>
            <person name="Lian W.-H."/>
        </authorList>
    </citation>
    <scope>NUCLEOTIDE SEQUENCE [LARGE SCALE GENOMIC DNA]</scope>
    <source>
        <strain evidence="1 2">SYSU DXS3180</strain>
    </source>
</reference>
<evidence type="ECO:0000313" key="1">
    <source>
        <dbReference type="EMBL" id="MEX6688992.1"/>
    </source>
</evidence>
<name>A0ABV3ZGG6_9BACT</name>
<evidence type="ECO:0000313" key="2">
    <source>
        <dbReference type="Proteomes" id="UP001560573"/>
    </source>
</evidence>
<gene>
    <name evidence="1" type="ORF">QTN47_15900</name>
</gene>
<dbReference type="RefSeq" id="WP_369330400.1">
    <property type="nucleotide sequence ID" value="NZ_JAULBC010000005.1"/>
</dbReference>
<comment type="caution">
    <text evidence="1">The sequence shown here is derived from an EMBL/GenBank/DDBJ whole genome shotgun (WGS) entry which is preliminary data.</text>
</comment>
<sequence length="272" mass="32484">MIPQEANPNNREYEAIQKRYYTSHGLKLTTEQAAEVFYYEQQRDIPSRNHYFSLWEEFDFEFAALQDILTAEQFEIYKMKHQELIHLNEQLLIQQDEEYSHQLDAIKDELEYCRTQLLPALERERIFVLQACIDEKEKVAYLKAEYKKFLVDSKKFILVNHFRHRKALQPTLLKLSLLRHQLTCLIPDYYSFRASMDAPTMAIAGFLENKLKKDTDITRHNLDSVLQALKEFRQANTAKHLGDIRGWHTIDIEDEENLMFMLLLDPQMYENL</sequence>
<organism evidence="1 2">
    <name type="scientific">Danxiaibacter flavus</name>
    <dbReference type="NCBI Taxonomy" id="3049108"/>
    <lineage>
        <taxon>Bacteria</taxon>
        <taxon>Pseudomonadati</taxon>
        <taxon>Bacteroidota</taxon>
        <taxon>Chitinophagia</taxon>
        <taxon>Chitinophagales</taxon>
        <taxon>Chitinophagaceae</taxon>
        <taxon>Danxiaibacter</taxon>
    </lineage>
</organism>